<dbReference type="CDD" id="cd05269">
    <property type="entry name" value="TMR_SDR_a"/>
    <property type="match status" value="1"/>
</dbReference>
<sequence length="280" mass="29395">MTLPTIGVTGATGAVGGMVVELLSAAGVPQRVLARSPERAPSPEGAVVLPCEYVDDPMTRKVLEGVETLLMVSAAETADRIARQAAFIDAAAAAGVRHVVYTSFLGASPTARFTLARDHAATEAHLLASGMVTTFLRDNLYLDFLPRMIGEDGAIRGPAADGRVAGVARSDVARVAATVLEHPEQHVGAVYDLTGPAALSLAEVAAILAERLDRPVRYVPETIDEAYASRESYGAPGWQLDAWVSTYTAIAAGDFARVSDDVRRVTGRAPRSFADVLAAL</sequence>
<evidence type="ECO:0000259" key="1">
    <source>
        <dbReference type="Pfam" id="PF05368"/>
    </source>
</evidence>
<dbReference type="PANTHER" id="PTHR43162">
    <property type="match status" value="1"/>
</dbReference>
<dbReference type="Pfam" id="PF05368">
    <property type="entry name" value="NmrA"/>
    <property type="match status" value="1"/>
</dbReference>
<dbReference type="InterPro" id="IPR008030">
    <property type="entry name" value="NmrA-like"/>
</dbReference>
<dbReference type="AlphaFoldDB" id="A0A6I4P8D2"/>
<proteinExistence type="predicted"/>
<dbReference type="PANTHER" id="PTHR43162:SF1">
    <property type="entry name" value="PRESTALK A DIFFERENTIATION PROTEIN A"/>
    <property type="match status" value="1"/>
</dbReference>
<feature type="domain" description="NmrA-like" evidence="1">
    <location>
        <begin position="5"/>
        <end position="219"/>
    </location>
</feature>
<organism evidence="2 3">
    <name type="scientific">Agromyces seonyuensis</name>
    <dbReference type="NCBI Taxonomy" id="2662446"/>
    <lineage>
        <taxon>Bacteria</taxon>
        <taxon>Bacillati</taxon>
        <taxon>Actinomycetota</taxon>
        <taxon>Actinomycetes</taxon>
        <taxon>Micrococcales</taxon>
        <taxon>Microbacteriaceae</taxon>
        <taxon>Agromyces</taxon>
    </lineage>
</organism>
<evidence type="ECO:0000313" key="3">
    <source>
        <dbReference type="Proteomes" id="UP000438182"/>
    </source>
</evidence>
<dbReference type="SUPFAM" id="SSF51735">
    <property type="entry name" value="NAD(P)-binding Rossmann-fold domains"/>
    <property type="match status" value="1"/>
</dbReference>
<dbReference type="Gene3D" id="3.90.25.10">
    <property type="entry name" value="UDP-galactose 4-epimerase, domain 1"/>
    <property type="match status" value="1"/>
</dbReference>
<comment type="caution">
    <text evidence="2">The sequence shown here is derived from an EMBL/GenBank/DDBJ whole genome shotgun (WGS) entry which is preliminary data.</text>
</comment>
<dbReference type="Gene3D" id="3.40.50.720">
    <property type="entry name" value="NAD(P)-binding Rossmann-like Domain"/>
    <property type="match status" value="1"/>
</dbReference>
<protein>
    <submittedName>
        <fullName evidence="2">NAD(P)H-binding protein</fullName>
    </submittedName>
</protein>
<accession>A0A6I4P8D2</accession>
<keyword evidence="3" id="KW-1185">Reference proteome</keyword>
<evidence type="ECO:0000313" key="2">
    <source>
        <dbReference type="EMBL" id="MWC00295.1"/>
    </source>
</evidence>
<dbReference type="InterPro" id="IPR051604">
    <property type="entry name" value="Ergot_Alk_Oxidoreductase"/>
</dbReference>
<gene>
    <name evidence="2" type="ORF">GB864_17275</name>
</gene>
<name>A0A6I4P8D2_9MICO</name>
<dbReference type="InterPro" id="IPR036291">
    <property type="entry name" value="NAD(P)-bd_dom_sf"/>
</dbReference>
<dbReference type="EMBL" id="WSTA01000121">
    <property type="protein sequence ID" value="MWC00295.1"/>
    <property type="molecule type" value="Genomic_DNA"/>
</dbReference>
<dbReference type="RefSeq" id="WP_160426932.1">
    <property type="nucleotide sequence ID" value="NZ_WSTA01000121.1"/>
</dbReference>
<reference evidence="2 3" key="1">
    <citation type="submission" date="2019-12" db="EMBL/GenBank/DDBJ databases">
        <authorList>
            <person name="Kim Y.S."/>
        </authorList>
    </citation>
    <scope>NUCLEOTIDE SEQUENCE [LARGE SCALE GENOMIC DNA]</scope>
    <source>
        <strain evidence="2 3">MMS17-SY077</strain>
    </source>
</reference>
<dbReference type="Proteomes" id="UP000438182">
    <property type="component" value="Unassembled WGS sequence"/>
</dbReference>